<feature type="transmembrane region" description="Helical" evidence="1">
    <location>
        <begin position="201"/>
        <end position="224"/>
    </location>
</feature>
<dbReference type="Pfam" id="PF20153">
    <property type="entry name" value="DUF6535"/>
    <property type="match status" value="1"/>
</dbReference>
<dbReference type="AlphaFoldDB" id="A0AAD5VG40"/>
<sequence>MSRNTKPNATSDPWETCLNDAKRYLAGDIEMWKDGVQNLLIFAGLFSGVVTAFSIESYHSLRADPAEKTVLLLRALLEVQYNATRPQPNIAPINFDPQIPITAAARRIGIYNFLSLTLSLIDVMIGILCLQWLREYGRIPDGMPGSRRDELAIYFMRYKGMEKWQVFTILTLLPLILLFSLLLFFAGIIELLLDIDAEDCASVASVFIGFATAFMLITTLLPTFQSFFSRSLSRRHVAQCPYKSPQARIAYRLVRALWRFGNYLASKWRRGSNLEHDAHKPSLGGTQSWSDFDWLLYNELKASQDVNLGWGLHWIGRRYMQSEGFAEAFYQCIRDATIHHNLWGILSERDPRRWEVMEKALSWRAVGADALQVEDKYKRDMTIFQTLAHMTERDQPSTACLDKRVKLFLKIKRLRPDGEVDCPVASSFDWENLISDETRQSVLEVLIKTLQQGRECNATHISAIDRIIALKRTPIAKLNSIQEALEGWKPKEISLQVDKMTLLNHIRTLTASTVRPHILGDT</sequence>
<keyword evidence="1" id="KW-0812">Transmembrane</keyword>
<feature type="transmembrane region" description="Helical" evidence="1">
    <location>
        <begin position="110"/>
        <end position="133"/>
    </location>
</feature>
<evidence type="ECO:0000259" key="2">
    <source>
        <dbReference type="Pfam" id="PF20153"/>
    </source>
</evidence>
<dbReference type="EMBL" id="JANIEX010001436">
    <property type="protein sequence ID" value="KAJ3557938.1"/>
    <property type="molecule type" value="Genomic_DNA"/>
</dbReference>
<feature type="domain" description="DUF6535" evidence="2">
    <location>
        <begin position="14"/>
        <end position="193"/>
    </location>
</feature>
<protein>
    <recommendedName>
        <fullName evidence="2">DUF6535 domain-containing protein</fullName>
    </recommendedName>
</protein>
<keyword evidence="1" id="KW-1133">Transmembrane helix</keyword>
<evidence type="ECO:0000256" key="1">
    <source>
        <dbReference type="SAM" id="Phobius"/>
    </source>
</evidence>
<dbReference type="Proteomes" id="UP001213000">
    <property type="component" value="Unassembled WGS sequence"/>
</dbReference>
<dbReference type="InterPro" id="IPR045338">
    <property type="entry name" value="DUF6535"/>
</dbReference>
<comment type="caution">
    <text evidence="3">The sequence shown here is derived from an EMBL/GenBank/DDBJ whole genome shotgun (WGS) entry which is preliminary data.</text>
</comment>
<keyword evidence="4" id="KW-1185">Reference proteome</keyword>
<feature type="transmembrane region" description="Helical" evidence="1">
    <location>
        <begin position="166"/>
        <end position="189"/>
    </location>
</feature>
<gene>
    <name evidence="3" type="ORF">NP233_g11612</name>
</gene>
<name>A0AAD5VG40_9AGAR</name>
<accession>A0AAD5VG40</accession>
<organism evidence="3 4">
    <name type="scientific">Leucocoprinus birnbaumii</name>
    <dbReference type="NCBI Taxonomy" id="56174"/>
    <lineage>
        <taxon>Eukaryota</taxon>
        <taxon>Fungi</taxon>
        <taxon>Dikarya</taxon>
        <taxon>Basidiomycota</taxon>
        <taxon>Agaricomycotina</taxon>
        <taxon>Agaricomycetes</taxon>
        <taxon>Agaricomycetidae</taxon>
        <taxon>Agaricales</taxon>
        <taxon>Agaricineae</taxon>
        <taxon>Agaricaceae</taxon>
        <taxon>Leucocoprinus</taxon>
    </lineage>
</organism>
<evidence type="ECO:0000313" key="3">
    <source>
        <dbReference type="EMBL" id="KAJ3557938.1"/>
    </source>
</evidence>
<reference evidence="3" key="1">
    <citation type="submission" date="2022-07" db="EMBL/GenBank/DDBJ databases">
        <title>Genome Sequence of Leucocoprinus birnbaumii.</title>
        <authorList>
            <person name="Buettner E."/>
        </authorList>
    </citation>
    <scope>NUCLEOTIDE SEQUENCE</scope>
    <source>
        <strain evidence="3">VT141</strain>
    </source>
</reference>
<evidence type="ECO:0000313" key="4">
    <source>
        <dbReference type="Proteomes" id="UP001213000"/>
    </source>
</evidence>
<proteinExistence type="predicted"/>
<keyword evidence="1" id="KW-0472">Membrane</keyword>